<proteinExistence type="predicted"/>
<dbReference type="PANTHER" id="PTHR44040">
    <property type="entry name" value="RETINOBLASTOMA-BINDING PROTEIN 5"/>
    <property type="match status" value="1"/>
</dbReference>
<evidence type="ECO:0000313" key="5">
    <source>
        <dbReference type="EMBL" id="KAJ3626904.1"/>
    </source>
</evidence>
<accession>A0AA38M159</accession>
<evidence type="ECO:0000256" key="3">
    <source>
        <dbReference type="ARBA" id="ARBA00022737"/>
    </source>
</evidence>
<evidence type="ECO:0000256" key="4">
    <source>
        <dbReference type="ARBA" id="ARBA00023242"/>
    </source>
</evidence>
<evidence type="ECO:0000256" key="2">
    <source>
        <dbReference type="ARBA" id="ARBA00022574"/>
    </source>
</evidence>
<protein>
    <submittedName>
        <fullName evidence="5">Uncharacterized protein</fullName>
    </submittedName>
</protein>
<keyword evidence="4" id="KW-0539">Nucleus</keyword>
<dbReference type="Proteomes" id="UP001168821">
    <property type="component" value="Unassembled WGS sequence"/>
</dbReference>
<keyword evidence="6" id="KW-1185">Reference proteome</keyword>
<dbReference type="AlphaFoldDB" id="A0AA38M159"/>
<evidence type="ECO:0000313" key="6">
    <source>
        <dbReference type="Proteomes" id="UP001168821"/>
    </source>
</evidence>
<keyword evidence="2" id="KW-0853">WD repeat</keyword>
<keyword evidence="3" id="KW-0677">Repeat</keyword>
<name>A0AA38M159_9CUCU</name>
<comment type="subcellular location">
    <subcellularLocation>
        <location evidence="1">Nucleus</location>
    </subcellularLocation>
</comment>
<reference evidence="5" key="1">
    <citation type="journal article" date="2023" name="G3 (Bethesda)">
        <title>Whole genome assemblies of Zophobas morio and Tenebrio molitor.</title>
        <authorList>
            <person name="Kaur S."/>
            <person name="Stinson S.A."/>
            <person name="diCenzo G.C."/>
        </authorList>
    </citation>
    <scope>NUCLEOTIDE SEQUENCE</scope>
    <source>
        <strain evidence="5">QUZm001</strain>
    </source>
</reference>
<dbReference type="GO" id="GO:0048188">
    <property type="term" value="C:Set1C/COMPASS complex"/>
    <property type="evidence" value="ECO:0007669"/>
    <property type="project" value="InterPro"/>
</dbReference>
<dbReference type="InterPro" id="IPR037850">
    <property type="entry name" value="RBBP5/Swd1"/>
</dbReference>
<dbReference type="EMBL" id="JALNTZ010001275">
    <property type="protein sequence ID" value="KAJ3626904.1"/>
    <property type="molecule type" value="Genomic_DNA"/>
</dbReference>
<comment type="caution">
    <text evidence="5">The sequence shown here is derived from an EMBL/GenBank/DDBJ whole genome shotgun (WGS) entry which is preliminary data.</text>
</comment>
<evidence type="ECO:0000256" key="1">
    <source>
        <dbReference type="ARBA" id="ARBA00004123"/>
    </source>
</evidence>
<organism evidence="5 6">
    <name type="scientific">Zophobas morio</name>
    <dbReference type="NCBI Taxonomy" id="2755281"/>
    <lineage>
        <taxon>Eukaryota</taxon>
        <taxon>Metazoa</taxon>
        <taxon>Ecdysozoa</taxon>
        <taxon>Arthropoda</taxon>
        <taxon>Hexapoda</taxon>
        <taxon>Insecta</taxon>
        <taxon>Pterygota</taxon>
        <taxon>Neoptera</taxon>
        <taxon>Endopterygota</taxon>
        <taxon>Coleoptera</taxon>
        <taxon>Polyphaga</taxon>
        <taxon>Cucujiformia</taxon>
        <taxon>Tenebrionidae</taxon>
        <taxon>Zophobas</taxon>
    </lineage>
</organism>
<sequence length="178" mass="20009">MATMYLQVPVVKHPLESCLQTFLKGSAESSTYKLFLWNCNFKTIEKTLEGTPEPVLHVAFNSRRTMIASVNTIGIALVWSNEREPTWAVYDPGFSEIAENIEYVEEETEFDVLEGPRIPEECPGLSEDSDALIDVEGTSDTDASEPAIILKEILRTAEEEQCGFNMYVAHINERLLAM</sequence>
<dbReference type="PANTHER" id="PTHR44040:SF1">
    <property type="entry name" value="RETINOBLASTOMA-BINDING PROTEIN 5"/>
    <property type="match status" value="1"/>
</dbReference>
<gene>
    <name evidence="5" type="ORF">Zmor_004155</name>
</gene>